<protein>
    <recommendedName>
        <fullName evidence="5">ACT domain-containing protein</fullName>
    </recommendedName>
</protein>
<evidence type="ECO:0000313" key="4">
    <source>
        <dbReference type="Proteomes" id="UP000515297"/>
    </source>
</evidence>
<geneLocation type="plasmid" evidence="2 4">
    <name>plas1</name>
</geneLocation>
<evidence type="ECO:0000313" key="3">
    <source>
        <dbReference type="Proteomes" id="UP000195807"/>
    </source>
</evidence>
<accession>A0A1Z1FGW5</accession>
<geneLocation type="plasmid" evidence="1">
    <name>pCME4A9I</name>
</geneLocation>
<keyword evidence="3" id="KW-1185">Reference proteome</keyword>
<reference evidence="1 3" key="1">
    <citation type="submission" date="2017-01" db="EMBL/GenBank/DDBJ databases">
        <title>Complete genome sequence of esterase-producing bacterium Croceicoccus marinus E4A9.</title>
        <authorList>
            <person name="Wu Y.-H."/>
            <person name="Cheng H."/>
            <person name="Xu L."/>
            <person name="Huo Y.-Y."/>
            <person name="Wang C.-S."/>
            <person name="Xu X.-W."/>
        </authorList>
    </citation>
    <scope>NUCLEOTIDE SEQUENCE [LARGE SCALE GENOMIC DNA]</scope>
    <source>
        <strain evidence="1 3">E4A9</strain>
        <plasmid evidence="1">pCME4A9I</plasmid>
        <plasmid evidence="3">Plasmid pcme4a9i</plasmid>
    </source>
</reference>
<dbReference type="Proteomes" id="UP000515297">
    <property type="component" value="Plasmid plas1"/>
</dbReference>
<dbReference type="KEGG" id="cman:A9D14_16910"/>
<dbReference type="AlphaFoldDB" id="A0A1Z1FGW5"/>
<gene>
    <name evidence="1" type="ORF">A9D14_16910</name>
    <name evidence="2" type="ORF">H4O24_16635</name>
</gene>
<dbReference type="STRING" id="450378.GCA_001661675_03399"/>
<dbReference type="RefSeq" id="WP_066850486.1">
    <property type="nucleotide sequence ID" value="NZ_CP019603.1"/>
</dbReference>
<dbReference type="EMBL" id="CP060053">
    <property type="protein sequence ID" value="QNE07497.1"/>
    <property type="molecule type" value="Genomic_DNA"/>
</dbReference>
<dbReference type="EMBL" id="CP019603">
    <property type="protein sequence ID" value="ARU17992.1"/>
    <property type="molecule type" value="Genomic_DNA"/>
</dbReference>
<keyword evidence="1" id="KW-0614">Plasmid</keyword>
<evidence type="ECO:0008006" key="5">
    <source>
        <dbReference type="Google" id="ProtNLM"/>
    </source>
</evidence>
<dbReference type="Proteomes" id="UP000195807">
    <property type="component" value="Plasmid pCME4A9I"/>
</dbReference>
<evidence type="ECO:0000313" key="1">
    <source>
        <dbReference type="EMBL" id="ARU17992.1"/>
    </source>
</evidence>
<evidence type="ECO:0000313" key="2">
    <source>
        <dbReference type="EMBL" id="QNE07497.1"/>
    </source>
</evidence>
<geneLocation type="plasmid" evidence="3">
    <name>pcme4a9i</name>
</geneLocation>
<reference evidence="2 4" key="2">
    <citation type="submission" date="2020-08" db="EMBL/GenBank/DDBJ databases">
        <authorList>
            <person name="Liu G."/>
            <person name="Sun C."/>
        </authorList>
    </citation>
    <scope>NUCLEOTIDE SEQUENCE [LARGE SCALE GENOMIC DNA]</scope>
    <source>
        <strain evidence="2 4">OT19</strain>
        <plasmid evidence="2 4">plas1</plasmid>
    </source>
</reference>
<proteinExistence type="predicted"/>
<organism evidence="1 3">
    <name type="scientific">Croceicoccus marinus</name>
    <dbReference type="NCBI Taxonomy" id="450378"/>
    <lineage>
        <taxon>Bacteria</taxon>
        <taxon>Pseudomonadati</taxon>
        <taxon>Pseudomonadota</taxon>
        <taxon>Alphaproteobacteria</taxon>
        <taxon>Sphingomonadales</taxon>
        <taxon>Erythrobacteraceae</taxon>
        <taxon>Croceicoccus</taxon>
    </lineage>
</organism>
<dbReference type="OrthoDB" id="7605549at2"/>
<sequence>MTPPVRLTLTAQSSAGLLCRLIGLLAQHDLAAPDLKVTTRGTEMRVEMVLRGLSPQSARIAAEKMRGCIGVVSVSETGSVPAPA</sequence>
<name>A0A1Z1FGW5_9SPHN</name>